<reference evidence="7" key="1">
    <citation type="submission" date="2022-07" db="EMBL/GenBank/DDBJ databases">
        <title>Parvularcula maris sp. nov., an algicidal bacterium isolated from seawater.</title>
        <authorList>
            <person name="Li F."/>
        </authorList>
    </citation>
    <scope>NUCLEOTIDE SEQUENCE</scope>
    <source>
        <strain evidence="7">BGMRC 0090</strain>
    </source>
</reference>
<dbReference type="EMBL" id="JANIBC010000003">
    <property type="protein sequence ID" value="MCQ8185075.1"/>
    <property type="molecule type" value="Genomic_DNA"/>
</dbReference>
<dbReference type="RefSeq" id="WP_256618936.1">
    <property type="nucleotide sequence ID" value="NZ_JANIBC010000003.1"/>
</dbReference>
<comment type="catalytic activity">
    <reaction evidence="6">
        <text>cytidine(1402) in 16S rRNA + S-adenosyl-L-methionine = N(4)-methylcytidine(1402) in 16S rRNA + S-adenosyl-L-homocysteine + H(+)</text>
        <dbReference type="Rhea" id="RHEA:42928"/>
        <dbReference type="Rhea" id="RHEA-COMP:10286"/>
        <dbReference type="Rhea" id="RHEA-COMP:10287"/>
        <dbReference type="ChEBI" id="CHEBI:15378"/>
        <dbReference type="ChEBI" id="CHEBI:57856"/>
        <dbReference type="ChEBI" id="CHEBI:59789"/>
        <dbReference type="ChEBI" id="CHEBI:74506"/>
        <dbReference type="ChEBI" id="CHEBI:82748"/>
        <dbReference type="EC" id="2.1.1.199"/>
    </reaction>
</comment>
<evidence type="ECO:0000256" key="2">
    <source>
        <dbReference type="ARBA" id="ARBA00022552"/>
    </source>
</evidence>
<dbReference type="PIRSF" id="PIRSF004486">
    <property type="entry name" value="MraW"/>
    <property type="match status" value="1"/>
</dbReference>
<dbReference type="GO" id="GO:0070475">
    <property type="term" value="P:rRNA base methylation"/>
    <property type="evidence" value="ECO:0007669"/>
    <property type="project" value="UniProtKB-UniRule"/>
</dbReference>
<evidence type="ECO:0000256" key="6">
    <source>
        <dbReference type="HAMAP-Rule" id="MF_01007"/>
    </source>
</evidence>
<evidence type="ECO:0000256" key="4">
    <source>
        <dbReference type="ARBA" id="ARBA00022679"/>
    </source>
</evidence>
<sequence length="333" mass="36087">MSPHIPVMLPEVLEGLEIAGGDVVADATFGAGGYTAAIAEAGAKVLGFDRDPTAIAAGRERFAGRNDVVLIPRSFDAIAEEAAQHSEDGLDGAVFDLGVSSMQLDQSARGFSFQKDGPLDMRMGEGPSAAEAVAELSQDELKQIFWQYGEERRAGQLAAAIVRERQKAPIESTLQLARLAGEQRATEKIHPATRMFQALRIFVNDELGQLVRALRGAEQALKTGGRLVVVTFHSLEDRIVKRFLTLASASEGNSSRHLPEVEQLEPSFTLRSRKAVLASKEEAAENPRARSAKLRAATRTSAAPLAWTEDRLFKLGAPRLVFSDLQTEWSHSS</sequence>
<keyword evidence="3 6" id="KW-0489">Methyltransferase</keyword>
<dbReference type="Pfam" id="PF01795">
    <property type="entry name" value="Methyltransf_5"/>
    <property type="match status" value="1"/>
</dbReference>
<keyword evidence="8" id="KW-1185">Reference proteome</keyword>
<dbReference type="PANTHER" id="PTHR11265">
    <property type="entry name" value="S-ADENOSYL-METHYLTRANSFERASE MRAW"/>
    <property type="match status" value="1"/>
</dbReference>
<dbReference type="GO" id="GO:0071424">
    <property type="term" value="F:rRNA (cytosine-N4-)-methyltransferase activity"/>
    <property type="evidence" value="ECO:0007669"/>
    <property type="project" value="UniProtKB-UniRule"/>
</dbReference>
<dbReference type="HAMAP" id="MF_01007">
    <property type="entry name" value="16SrRNA_methyltr_H"/>
    <property type="match status" value="1"/>
</dbReference>
<feature type="binding site" evidence="6">
    <location>
        <position position="96"/>
    </location>
    <ligand>
        <name>S-adenosyl-L-methionine</name>
        <dbReference type="ChEBI" id="CHEBI:59789"/>
    </ligand>
</feature>
<comment type="caution">
    <text evidence="7">The sequence shown here is derived from an EMBL/GenBank/DDBJ whole genome shotgun (WGS) entry which is preliminary data.</text>
</comment>
<comment type="subcellular location">
    <subcellularLocation>
        <location evidence="6">Cytoplasm</location>
    </subcellularLocation>
</comment>
<dbReference type="NCBIfam" id="TIGR00006">
    <property type="entry name" value="16S rRNA (cytosine(1402)-N(4))-methyltransferase RsmH"/>
    <property type="match status" value="1"/>
</dbReference>
<keyword evidence="2 6" id="KW-0698">rRNA processing</keyword>
<dbReference type="EC" id="2.1.1.199" evidence="6"/>
<organism evidence="7 8">
    <name type="scientific">Parvularcula maris</name>
    <dbReference type="NCBI Taxonomy" id="2965077"/>
    <lineage>
        <taxon>Bacteria</taxon>
        <taxon>Pseudomonadati</taxon>
        <taxon>Pseudomonadota</taxon>
        <taxon>Alphaproteobacteria</taxon>
        <taxon>Parvularculales</taxon>
        <taxon>Parvularculaceae</taxon>
        <taxon>Parvularcula</taxon>
    </lineage>
</organism>
<dbReference type="InterPro" id="IPR002903">
    <property type="entry name" value="RsmH"/>
</dbReference>
<proteinExistence type="inferred from homology"/>
<evidence type="ECO:0000256" key="1">
    <source>
        <dbReference type="ARBA" id="ARBA00010396"/>
    </source>
</evidence>
<gene>
    <name evidence="6 7" type="primary">rsmH</name>
    <name evidence="7" type="ORF">NOG11_06690</name>
</gene>
<dbReference type="InterPro" id="IPR029063">
    <property type="entry name" value="SAM-dependent_MTases_sf"/>
</dbReference>
<dbReference type="Gene3D" id="3.40.50.150">
    <property type="entry name" value="Vaccinia Virus protein VP39"/>
    <property type="match status" value="1"/>
</dbReference>
<feature type="binding site" evidence="6">
    <location>
        <begin position="32"/>
        <end position="34"/>
    </location>
    <ligand>
        <name>S-adenosyl-L-methionine</name>
        <dbReference type="ChEBI" id="CHEBI:59789"/>
    </ligand>
</feature>
<keyword evidence="5 6" id="KW-0949">S-adenosyl-L-methionine</keyword>
<name>A0A9X2L8J0_9PROT</name>
<accession>A0A9X2L8J0</accession>
<dbReference type="SUPFAM" id="SSF81799">
    <property type="entry name" value="Putative methyltransferase TM0872, insert domain"/>
    <property type="match status" value="1"/>
</dbReference>
<evidence type="ECO:0000313" key="8">
    <source>
        <dbReference type="Proteomes" id="UP001142610"/>
    </source>
</evidence>
<dbReference type="Proteomes" id="UP001142610">
    <property type="component" value="Unassembled WGS sequence"/>
</dbReference>
<evidence type="ECO:0000256" key="3">
    <source>
        <dbReference type="ARBA" id="ARBA00022603"/>
    </source>
</evidence>
<dbReference type="GO" id="GO:0005737">
    <property type="term" value="C:cytoplasm"/>
    <property type="evidence" value="ECO:0007669"/>
    <property type="project" value="UniProtKB-SubCell"/>
</dbReference>
<dbReference type="SUPFAM" id="SSF53335">
    <property type="entry name" value="S-adenosyl-L-methionine-dependent methyltransferases"/>
    <property type="match status" value="1"/>
</dbReference>
<evidence type="ECO:0000256" key="5">
    <source>
        <dbReference type="ARBA" id="ARBA00022691"/>
    </source>
</evidence>
<dbReference type="InterPro" id="IPR023397">
    <property type="entry name" value="SAM-dep_MeTrfase_MraW_recog"/>
</dbReference>
<comment type="similarity">
    <text evidence="1 6">Belongs to the methyltransferase superfamily. RsmH family.</text>
</comment>
<keyword evidence="4 6" id="KW-0808">Transferase</keyword>
<dbReference type="Gene3D" id="1.10.150.170">
    <property type="entry name" value="Putative methyltransferase TM0872, insert domain"/>
    <property type="match status" value="1"/>
</dbReference>
<dbReference type="PANTHER" id="PTHR11265:SF0">
    <property type="entry name" value="12S RRNA N4-METHYLCYTIDINE METHYLTRANSFERASE"/>
    <property type="match status" value="1"/>
</dbReference>
<protein>
    <recommendedName>
        <fullName evidence="6">Ribosomal RNA small subunit methyltransferase H</fullName>
        <ecNumber evidence="6">2.1.1.199</ecNumber>
    </recommendedName>
    <alternativeName>
        <fullName evidence="6">16S rRNA m(4)C1402 methyltransferase</fullName>
    </alternativeName>
    <alternativeName>
        <fullName evidence="6">rRNA (cytosine-N(4)-)-methyltransferase RsmH</fullName>
    </alternativeName>
</protein>
<comment type="function">
    <text evidence="6">Specifically methylates the N4 position of cytidine in position 1402 (C1402) of 16S rRNA.</text>
</comment>
<keyword evidence="6" id="KW-0963">Cytoplasm</keyword>
<feature type="binding site" evidence="6">
    <location>
        <position position="75"/>
    </location>
    <ligand>
        <name>S-adenosyl-L-methionine</name>
        <dbReference type="ChEBI" id="CHEBI:59789"/>
    </ligand>
</feature>
<feature type="binding site" evidence="6">
    <location>
        <position position="49"/>
    </location>
    <ligand>
        <name>S-adenosyl-L-methionine</name>
        <dbReference type="ChEBI" id="CHEBI:59789"/>
    </ligand>
</feature>
<feature type="binding site" evidence="6">
    <location>
        <position position="103"/>
    </location>
    <ligand>
        <name>S-adenosyl-L-methionine</name>
        <dbReference type="ChEBI" id="CHEBI:59789"/>
    </ligand>
</feature>
<evidence type="ECO:0000313" key="7">
    <source>
        <dbReference type="EMBL" id="MCQ8185075.1"/>
    </source>
</evidence>
<dbReference type="AlphaFoldDB" id="A0A9X2L8J0"/>